<gene>
    <name evidence="1" type="ORF">N7G274_007131</name>
</gene>
<accession>A0ABR4A3I6</accession>
<dbReference type="Proteomes" id="UP001590950">
    <property type="component" value="Unassembled WGS sequence"/>
</dbReference>
<proteinExistence type="predicted"/>
<dbReference type="EMBL" id="JBEFKJ010000022">
    <property type="protein sequence ID" value="KAL2040228.1"/>
    <property type="molecule type" value="Genomic_DNA"/>
</dbReference>
<name>A0ABR4A3I6_9LECA</name>
<evidence type="ECO:0000313" key="1">
    <source>
        <dbReference type="EMBL" id="KAL2040228.1"/>
    </source>
</evidence>
<sequence length="285" mass="33540">MQLVQYNGTALRDPSFVATLPFDQNDVQRYIADRVLDRTRRRWTWFFAAREKDPSLGTLSHLPAEIRQHIWRSVLQCRKTLSSDGLWEYEATFGSVFRPSSYHFGFGRRPFADSKLENLRLVSATVKEEYDEVFFQQSFRFNQAVNLTKFLDRLTDPQLTQLVSVEIGVWMSYSIESWMEPLLRLPPTLREIHFRFYSTLPNWYETYMGQELVRLLRRLVQSVTIRLPNTRVVMSSTNEEPLSAQWHAVFDDIYETADGNGNKKETQLELRRRDARAKGVRGVLE</sequence>
<protein>
    <submittedName>
        <fullName evidence="1">Uncharacterized protein</fullName>
    </submittedName>
</protein>
<organism evidence="1 2">
    <name type="scientific">Stereocaulon virgatum</name>
    <dbReference type="NCBI Taxonomy" id="373712"/>
    <lineage>
        <taxon>Eukaryota</taxon>
        <taxon>Fungi</taxon>
        <taxon>Dikarya</taxon>
        <taxon>Ascomycota</taxon>
        <taxon>Pezizomycotina</taxon>
        <taxon>Lecanoromycetes</taxon>
        <taxon>OSLEUM clade</taxon>
        <taxon>Lecanoromycetidae</taxon>
        <taxon>Lecanorales</taxon>
        <taxon>Lecanorineae</taxon>
        <taxon>Stereocaulaceae</taxon>
        <taxon>Stereocaulon</taxon>
    </lineage>
</organism>
<comment type="caution">
    <text evidence="1">The sequence shown here is derived from an EMBL/GenBank/DDBJ whole genome shotgun (WGS) entry which is preliminary data.</text>
</comment>
<reference evidence="1 2" key="1">
    <citation type="submission" date="2024-09" db="EMBL/GenBank/DDBJ databases">
        <title>Rethinking Asexuality: The Enigmatic Case of Functional Sexual Genes in Lepraria (Stereocaulaceae).</title>
        <authorList>
            <person name="Doellman M."/>
            <person name="Sun Y."/>
            <person name="Barcenas-Pena A."/>
            <person name="Lumbsch H.T."/>
            <person name="Grewe F."/>
        </authorList>
    </citation>
    <scope>NUCLEOTIDE SEQUENCE [LARGE SCALE GENOMIC DNA]</scope>
    <source>
        <strain evidence="1 2">Mercado 3170</strain>
    </source>
</reference>
<keyword evidence="2" id="KW-1185">Reference proteome</keyword>
<evidence type="ECO:0000313" key="2">
    <source>
        <dbReference type="Proteomes" id="UP001590950"/>
    </source>
</evidence>